<evidence type="ECO:0000256" key="9">
    <source>
        <dbReference type="ARBA" id="ARBA00023136"/>
    </source>
</evidence>
<feature type="domain" description="Membrane insertase YidC N-terminal" evidence="16">
    <location>
        <begin position="74"/>
        <end position="328"/>
    </location>
</feature>
<keyword evidence="8 14" id="KW-1133">Transmembrane helix</keyword>
<evidence type="ECO:0000256" key="4">
    <source>
        <dbReference type="ARBA" id="ARBA00022448"/>
    </source>
</evidence>
<dbReference type="AlphaFoldDB" id="A0A381X7Y8"/>
<dbReference type="InterPro" id="IPR038221">
    <property type="entry name" value="YidC_periplasmic_sf"/>
</dbReference>
<dbReference type="EMBL" id="UINC01014226">
    <property type="protein sequence ID" value="SVA60854.1"/>
    <property type="molecule type" value="Genomic_DNA"/>
</dbReference>
<keyword evidence="10" id="KW-0143">Chaperone</keyword>
<evidence type="ECO:0000256" key="5">
    <source>
        <dbReference type="ARBA" id="ARBA00022475"/>
    </source>
</evidence>
<dbReference type="NCBIfam" id="TIGR03593">
    <property type="entry name" value="yidC_nterm"/>
    <property type="match status" value="1"/>
</dbReference>
<organism evidence="17">
    <name type="scientific">marine metagenome</name>
    <dbReference type="NCBI Taxonomy" id="408172"/>
    <lineage>
        <taxon>unclassified sequences</taxon>
        <taxon>metagenomes</taxon>
        <taxon>ecological metagenomes</taxon>
    </lineage>
</organism>
<dbReference type="InterPro" id="IPR028055">
    <property type="entry name" value="YidC/Oxa/ALB_C"/>
</dbReference>
<dbReference type="Gene3D" id="2.70.98.90">
    <property type="match status" value="1"/>
</dbReference>
<feature type="region of interest" description="Disordered" evidence="13">
    <location>
        <begin position="34"/>
        <end position="64"/>
    </location>
</feature>
<evidence type="ECO:0000256" key="8">
    <source>
        <dbReference type="ARBA" id="ARBA00022989"/>
    </source>
</evidence>
<evidence type="ECO:0000256" key="10">
    <source>
        <dbReference type="ARBA" id="ARBA00023186"/>
    </source>
</evidence>
<accession>A0A381X7Y8</accession>
<keyword evidence="9 14" id="KW-0472">Membrane</keyword>
<evidence type="ECO:0000256" key="11">
    <source>
        <dbReference type="ARBA" id="ARBA00033245"/>
    </source>
</evidence>
<evidence type="ECO:0000256" key="1">
    <source>
        <dbReference type="ARBA" id="ARBA00004651"/>
    </source>
</evidence>
<sequence>MDRKTLFAFVLIAVVLILTPWYMDVVSPRPPETVGLAATPPTSLKRDITPNPSATPNRPPLATEIADGSPTKEVVVENGIYRSTVSNKNGGSFASFILNQYDRYDSTLVNLIGGTNKNNLLVGFINLDGEQINLNNNWSVIGNPRRIDASTSQKNLLFQTTFNGFVVQKKFTFYPMSYSIDLEVIFKNPDRFVSRGEYTLSWNGGITSSEKNTKDDHTYFKGYAYLGDELLEPGAKENKLSEENLRGQTRWTAVKSKYFLSAIIPETPGLAAVVSGLIEEGRPVFNTKLVQSVSSARSTLYMGPQNYKTIRSLGVDLEKTMNLGWSIFRPLGRLITWSLTKMYAIIPNYGLVVIIFAFLVKLLLNPLTKQSFVSNKKMQAVQPEILKLKERYKNDPKKLNSATMKLYKDRGVNPMGG</sequence>
<keyword evidence="4" id="KW-0813">Transport</keyword>
<dbReference type="GO" id="GO:0032977">
    <property type="term" value="F:membrane insertase activity"/>
    <property type="evidence" value="ECO:0007669"/>
    <property type="project" value="InterPro"/>
</dbReference>
<evidence type="ECO:0000256" key="2">
    <source>
        <dbReference type="ARBA" id="ARBA00010527"/>
    </source>
</evidence>
<evidence type="ECO:0000256" key="3">
    <source>
        <dbReference type="ARBA" id="ARBA00015325"/>
    </source>
</evidence>
<dbReference type="GO" id="GO:0051205">
    <property type="term" value="P:protein insertion into membrane"/>
    <property type="evidence" value="ECO:0007669"/>
    <property type="project" value="TreeGrafter"/>
</dbReference>
<protein>
    <recommendedName>
        <fullName evidence="3">Membrane protein insertase YidC</fullName>
    </recommendedName>
    <alternativeName>
        <fullName evidence="12">Foldase YidC</fullName>
    </alternativeName>
    <alternativeName>
        <fullName evidence="11">Membrane integrase YidC</fullName>
    </alternativeName>
</protein>
<keyword evidence="6 14" id="KW-0812">Transmembrane</keyword>
<evidence type="ECO:0000256" key="14">
    <source>
        <dbReference type="SAM" id="Phobius"/>
    </source>
</evidence>
<feature type="non-terminal residue" evidence="17">
    <location>
        <position position="417"/>
    </location>
</feature>
<dbReference type="GO" id="GO:0015031">
    <property type="term" value="P:protein transport"/>
    <property type="evidence" value="ECO:0007669"/>
    <property type="project" value="UniProtKB-KW"/>
</dbReference>
<dbReference type="InterPro" id="IPR047196">
    <property type="entry name" value="YidC_ALB_C"/>
</dbReference>
<feature type="transmembrane region" description="Helical" evidence="14">
    <location>
        <begin position="342"/>
        <end position="364"/>
    </location>
</feature>
<dbReference type="InterPro" id="IPR028053">
    <property type="entry name" value="Membr_insert_YidC_N"/>
</dbReference>
<comment type="subcellular location">
    <subcellularLocation>
        <location evidence="1">Cell membrane</location>
        <topology evidence="1">Multi-pass membrane protein</topology>
    </subcellularLocation>
</comment>
<dbReference type="Pfam" id="PF02096">
    <property type="entry name" value="60KD_IMP"/>
    <property type="match status" value="1"/>
</dbReference>
<keyword evidence="7" id="KW-0653">Protein transport</keyword>
<gene>
    <name evidence="17" type="ORF">METZ01_LOCUS113708</name>
</gene>
<dbReference type="InterPro" id="IPR001708">
    <property type="entry name" value="YidC/ALB3/OXA1/COX18"/>
</dbReference>
<evidence type="ECO:0000256" key="7">
    <source>
        <dbReference type="ARBA" id="ARBA00022927"/>
    </source>
</evidence>
<evidence type="ECO:0000313" key="17">
    <source>
        <dbReference type="EMBL" id="SVA60854.1"/>
    </source>
</evidence>
<dbReference type="PANTHER" id="PTHR12428:SF65">
    <property type="entry name" value="CYTOCHROME C OXIDASE ASSEMBLY PROTEIN COX18, MITOCHONDRIAL"/>
    <property type="match status" value="1"/>
</dbReference>
<dbReference type="CDD" id="cd20070">
    <property type="entry name" value="5TM_YidC_Alb3"/>
    <property type="match status" value="1"/>
</dbReference>
<proteinExistence type="inferred from homology"/>
<feature type="domain" description="Membrane insertase YidC/Oxa/ALB C-terminal" evidence="15">
    <location>
        <begin position="349"/>
        <end position="417"/>
    </location>
</feature>
<evidence type="ECO:0000256" key="12">
    <source>
        <dbReference type="ARBA" id="ARBA00033342"/>
    </source>
</evidence>
<name>A0A381X7Y8_9ZZZZ</name>
<evidence type="ECO:0000259" key="16">
    <source>
        <dbReference type="Pfam" id="PF14849"/>
    </source>
</evidence>
<reference evidence="17" key="1">
    <citation type="submission" date="2018-05" db="EMBL/GenBank/DDBJ databases">
        <authorList>
            <person name="Lanie J.A."/>
            <person name="Ng W.-L."/>
            <person name="Kazmierczak K.M."/>
            <person name="Andrzejewski T.M."/>
            <person name="Davidsen T.M."/>
            <person name="Wayne K.J."/>
            <person name="Tettelin H."/>
            <person name="Glass J.I."/>
            <person name="Rusch D."/>
            <person name="Podicherti R."/>
            <person name="Tsui H.-C.T."/>
            <person name="Winkler M.E."/>
        </authorList>
    </citation>
    <scope>NUCLEOTIDE SEQUENCE</scope>
</reference>
<comment type="similarity">
    <text evidence="2">Belongs to the OXA1/ALB3/YidC family. Type 1 subfamily.</text>
</comment>
<dbReference type="CDD" id="cd19961">
    <property type="entry name" value="EcYidC-like_peri"/>
    <property type="match status" value="1"/>
</dbReference>
<evidence type="ECO:0000256" key="13">
    <source>
        <dbReference type="SAM" id="MobiDB-lite"/>
    </source>
</evidence>
<dbReference type="GO" id="GO:0005886">
    <property type="term" value="C:plasma membrane"/>
    <property type="evidence" value="ECO:0007669"/>
    <property type="project" value="UniProtKB-SubCell"/>
</dbReference>
<evidence type="ECO:0000259" key="15">
    <source>
        <dbReference type="Pfam" id="PF02096"/>
    </source>
</evidence>
<dbReference type="PANTHER" id="PTHR12428">
    <property type="entry name" value="OXA1"/>
    <property type="match status" value="1"/>
</dbReference>
<dbReference type="Pfam" id="PF14849">
    <property type="entry name" value="YidC_periplas"/>
    <property type="match status" value="1"/>
</dbReference>
<keyword evidence="5" id="KW-1003">Cell membrane</keyword>
<evidence type="ECO:0000256" key="6">
    <source>
        <dbReference type="ARBA" id="ARBA00022692"/>
    </source>
</evidence>